<accession>A0A9X2PFJ2</accession>
<dbReference type="PANTHER" id="PTHR43000">
    <property type="entry name" value="DTDP-D-GLUCOSE 4,6-DEHYDRATASE-RELATED"/>
    <property type="match status" value="1"/>
</dbReference>
<evidence type="ECO:0000256" key="3">
    <source>
        <dbReference type="SAM" id="MobiDB-lite"/>
    </source>
</evidence>
<keyword evidence="6" id="KW-1185">Reference proteome</keyword>
<gene>
    <name evidence="5" type="ORF">NVS89_15185</name>
</gene>
<feature type="domain" description="NAD-dependent epimerase/dehydratase" evidence="4">
    <location>
        <begin position="3"/>
        <end position="133"/>
    </location>
</feature>
<evidence type="ECO:0000313" key="6">
    <source>
        <dbReference type="Proteomes" id="UP001151088"/>
    </source>
</evidence>
<evidence type="ECO:0000313" key="5">
    <source>
        <dbReference type="EMBL" id="MCS0496444.1"/>
    </source>
</evidence>
<comment type="pathway">
    <text evidence="1">Bacterial outer membrane biogenesis; LPS O-antigen biosynthesis.</text>
</comment>
<dbReference type="Pfam" id="PF01370">
    <property type="entry name" value="Epimerase"/>
    <property type="match status" value="2"/>
</dbReference>
<dbReference type="SUPFAM" id="SSF51735">
    <property type="entry name" value="NAD(P)-binding Rossmann-fold domains"/>
    <property type="match status" value="1"/>
</dbReference>
<evidence type="ECO:0000259" key="4">
    <source>
        <dbReference type="Pfam" id="PF01370"/>
    </source>
</evidence>
<dbReference type="PRINTS" id="PR01713">
    <property type="entry name" value="NUCEPIMERASE"/>
</dbReference>
<sequence>MHILVTGAAGFIGTHVLAELLARGHEVRALDSLRPDVHRDGSPWQVVRGVEALIGDVRDRELVARAVKGVDAVIHLAAKVGLGVDIADMPDYASSNDVGTAELLVGMAEEGVSRLTLASSMVVYGEGFATCPEHGAVRPAPRRARDLAAGHFEPPCPHCGRPLASGLVGEDTPADPRNAYATSKLAQEFYAANWARATGGSVAMMRYHNVYGPGMPRDTPYAGVASIFTSALRRGEAPKVFEDGNQRRDFIHVGDIAAATVLACERHGEGVGAYNVGSGTPRTVGEMALALSRALGGPAPVVTGQYRLGDVRHITADSSRLRRELGWHPRVSFEKGMAEFAGLHPRTDAAPQAAGAGMKRAMTGGA</sequence>
<dbReference type="Gene3D" id="3.40.50.720">
    <property type="entry name" value="NAD(P)-binding Rossmann-like Domain"/>
    <property type="match status" value="1"/>
</dbReference>
<dbReference type="RefSeq" id="WP_258733610.1">
    <property type="nucleotide sequence ID" value="NZ_JANTHZ010000007.1"/>
</dbReference>
<proteinExistence type="inferred from homology"/>
<organism evidence="5 6">
    <name type="scientific">Ancylobacter mangrovi</name>
    <dbReference type="NCBI Taxonomy" id="2972472"/>
    <lineage>
        <taxon>Bacteria</taxon>
        <taxon>Pseudomonadati</taxon>
        <taxon>Pseudomonadota</taxon>
        <taxon>Alphaproteobacteria</taxon>
        <taxon>Hyphomicrobiales</taxon>
        <taxon>Xanthobacteraceae</taxon>
        <taxon>Ancylobacter</taxon>
    </lineage>
</organism>
<name>A0A9X2PFJ2_9HYPH</name>
<feature type="domain" description="NAD-dependent epimerase/dehydratase" evidence="4">
    <location>
        <begin position="170"/>
        <end position="277"/>
    </location>
</feature>
<dbReference type="AlphaFoldDB" id="A0A9X2PFJ2"/>
<protein>
    <submittedName>
        <fullName evidence="5">NAD-dependent epimerase/dehydratase family protein</fullName>
    </submittedName>
</protein>
<reference evidence="5" key="1">
    <citation type="submission" date="2022-08" db="EMBL/GenBank/DDBJ databases">
        <authorList>
            <person name="Li F."/>
        </authorList>
    </citation>
    <scope>NUCLEOTIDE SEQUENCE</scope>
    <source>
        <strain evidence="5">MQZ15Z-1</strain>
    </source>
</reference>
<dbReference type="EMBL" id="JANTHZ010000007">
    <property type="protein sequence ID" value="MCS0496444.1"/>
    <property type="molecule type" value="Genomic_DNA"/>
</dbReference>
<dbReference type="Proteomes" id="UP001151088">
    <property type="component" value="Unassembled WGS sequence"/>
</dbReference>
<evidence type="ECO:0000256" key="2">
    <source>
        <dbReference type="ARBA" id="ARBA00007637"/>
    </source>
</evidence>
<comment type="caution">
    <text evidence="5">The sequence shown here is derived from an EMBL/GenBank/DDBJ whole genome shotgun (WGS) entry which is preliminary data.</text>
</comment>
<dbReference type="InterPro" id="IPR036291">
    <property type="entry name" value="NAD(P)-bd_dom_sf"/>
</dbReference>
<feature type="region of interest" description="Disordered" evidence="3">
    <location>
        <begin position="345"/>
        <end position="366"/>
    </location>
</feature>
<comment type="similarity">
    <text evidence="2">Belongs to the NAD(P)-dependent epimerase/dehydratase family.</text>
</comment>
<dbReference type="InterPro" id="IPR001509">
    <property type="entry name" value="Epimerase_deHydtase"/>
</dbReference>
<evidence type="ECO:0000256" key="1">
    <source>
        <dbReference type="ARBA" id="ARBA00005125"/>
    </source>
</evidence>